<proteinExistence type="predicted"/>
<feature type="transmembrane region" description="Helical" evidence="8">
    <location>
        <begin position="179"/>
        <end position="210"/>
    </location>
</feature>
<gene>
    <name evidence="9" type="ORF">FKZ61_11595</name>
</gene>
<keyword evidence="10" id="KW-1185">Reference proteome</keyword>
<evidence type="ECO:0000256" key="6">
    <source>
        <dbReference type="ARBA" id="ARBA00022989"/>
    </source>
</evidence>
<evidence type="ECO:0000256" key="8">
    <source>
        <dbReference type="SAM" id="Phobius"/>
    </source>
</evidence>
<evidence type="ECO:0000256" key="1">
    <source>
        <dbReference type="ARBA" id="ARBA00004651"/>
    </source>
</evidence>
<accession>A0A540VFF1</accession>
<feature type="transmembrane region" description="Helical" evidence="8">
    <location>
        <begin position="322"/>
        <end position="343"/>
    </location>
</feature>
<evidence type="ECO:0000256" key="7">
    <source>
        <dbReference type="ARBA" id="ARBA00023136"/>
    </source>
</evidence>
<dbReference type="EMBL" id="VIGC01000013">
    <property type="protein sequence ID" value="TQE95479.1"/>
    <property type="molecule type" value="Genomic_DNA"/>
</dbReference>
<evidence type="ECO:0000256" key="5">
    <source>
        <dbReference type="ARBA" id="ARBA00022692"/>
    </source>
</evidence>
<evidence type="ECO:0000256" key="3">
    <source>
        <dbReference type="ARBA" id="ARBA00022676"/>
    </source>
</evidence>
<feature type="transmembrane region" description="Helical" evidence="8">
    <location>
        <begin position="355"/>
        <end position="374"/>
    </location>
</feature>
<keyword evidence="6 8" id="KW-1133">Transmembrane helix</keyword>
<feature type="transmembrane region" description="Helical" evidence="8">
    <location>
        <begin position="154"/>
        <end position="172"/>
    </location>
</feature>
<evidence type="ECO:0000313" key="9">
    <source>
        <dbReference type="EMBL" id="TQE95479.1"/>
    </source>
</evidence>
<feature type="transmembrane region" description="Helical" evidence="8">
    <location>
        <begin position="102"/>
        <end position="122"/>
    </location>
</feature>
<dbReference type="InParanoid" id="A0A540VFF1"/>
<keyword evidence="7 8" id="KW-0472">Membrane</keyword>
<keyword evidence="2" id="KW-1003">Cell membrane</keyword>
<dbReference type="RefSeq" id="WP_141610298.1">
    <property type="nucleotide sequence ID" value="NZ_VIGC02000013.1"/>
</dbReference>
<comment type="subcellular location">
    <subcellularLocation>
        <location evidence="1">Cell membrane</location>
        <topology evidence="1">Multi-pass membrane protein</topology>
    </subcellularLocation>
</comment>
<evidence type="ECO:0000256" key="4">
    <source>
        <dbReference type="ARBA" id="ARBA00022679"/>
    </source>
</evidence>
<organism evidence="9 10">
    <name type="scientific">Litorilinea aerophila</name>
    <dbReference type="NCBI Taxonomy" id="1204385"/>
    <lineage>
        <taxon>Bacteria</taxon>
        <taxon>Bacillati</taxon>
        <taxon>Chloroflexota</taxon>
        <taxon>Caldilineae</taxon>
        <taxon>Caldilineales</taxon>
        <taxon>Caldilineaceae</taxon>
        <taxon>Litorilinea</taxon>
    </lineage>
</organism>
<reference evidence="9 10" key="1">
    <citation type="submission" date="2019-06" db="EMBL/GenBank/DDBJ databases">
        <title>Genome sequence of Litorilinea aerophila BAA-2444.</title>
        <authorList>
            <person name="Maclea K.S."/>
            <person name="Maurais E.G."/>
            <person name="Iannazzi L.C."/>
        </authorList>
    </citation>
    <scope>NUCLEOTIDE SEQUENCE [LARGE SCALE GENOMIC DNA]</scope>
    <source>
        <strain evidence="9 10">ATCC BAA-2444</strain>
    </source>
</reference>
<evidence type="ECO:0000256" key="2">
    <source>
        <dbReference type="ARBA" id="ARBA00022475"/>
    </source>
</evidence>
<name>A0A540VFF1_9CHLR</name>
<keyword evidence="5 8" id="KW-0812">Transmembrane</keyword>
<feature type="transmembrane region" description="Helical" evidence="8">
    <location>
        <begin position="12"/>
        <end position="35"/>
    </location>
</feature>
<dbReference type="AlphaFoldDB" id="A0A540VFF1"/>
<sequence length="534" mass="56485">MTQPSSHPSPRWTRVSWLAGLMVLALAGAGAVLYATAWGLGASPDSAAYIGVARNLLAGRGLGVPFGQTADVPLTHFPPLYSLALALVGGLSGTDPWLSGRWLQAALLALSVLGVGGMAYGLARRSGRAALLAGLLWMTSPALLGLYLMAWSEALFLFLGLGGLALLALYLVHPSRRLLALAALAIGLAVVTRYAGLALVATGLVALWWLSEDSRLRRLTDGVFFALLSGLPLAIWLVRNLLIGGEATGRKIAFHPLSRAHLIQGLDTVSGWLFLPASAPGWIKAGGVALLALALAIILLAHLPGRRFQGAIRFPTDDLAGALVWVLGLFLGIYVLFLAFSISLVDYNTPLDGRILAPAWAAAFLLLVRGGFLLTDRGPRPALARVAVATLGALVVGLFSVQAWATVQAAHADGLGFASRRWHESPVVAAVASLPTTTPVFSNVPDGLYLWTGRRTLSLPRPVRATSRQANERYSAEMAMVRHTLEAQGGVVVYFRDLARNATLDEDSLRTELGLHVIFNGPDGVIYGAPVAIR</sequence>
<dbReference type="InterPro" id="IPR050297">
    <property type="entry name" value="LipidA_mod_glycosyltrf_83"/>
</dbReference>
<dbReference type="PANTHER" id="PTHR33908:SF11">
    <property type="entry name" value="MEMBRANE PROTEIN"/>
    <property type="match status" value="1"/>
</dbReference>
<dbReference type="GO" id="GO:0016763">
    <property type="term" value="F:pentosyltransferase activity"/>
    <property type="evidence" value="ECO:0007669"/>
    <property type="project" value="TreeGrafter"/>
</dbReference>
<feature type="transmembrane region" description="Helical" evidence="8">
    <location>
        <begin position="386"/>
        <end position="405"/>
    </location>
</feature>
<comment type="caution">
    <text evidence="9">The sequence shown here is derived from an EMBL/GenBank/DDBJ whole genome shotgun (WGS) entry which is preliminary data.</text>
</comment>
<feature type="transmembrane region" description="Helical" evidence="8">
    <location>
        <begin position="129"/>
        <end position="148"/>
    </location>
</feature>
<keyword evidence="3" id="KW-0328">Glycosyltransferase</keyword>
<dbReference type="PANTHER" id="PTHR33908">
    <property type="entry name" value="MANNOSYLTRANSFERASE YKCB-RELATED"/>
    <property type="match status" value="1"/>
</dbReference>
<evidence type="ECO:0000313" key="10">
    <source>
        <dbReference type="Proteomes" id="UP000317371"/>
    </source>
</evidence>
<dbReference type="GO" id="GO:0009103">
    <property type="term" value="P:lipopolysaccharide biosynthetic process"/>
    <property type="evidence" value="ECO:0007669"/>
    <property type="project" value="UniProtKB-ARBA"/>
</dbReference>
<dbReference type="OrthoDB" id="166869at2"/>
<dbReference type="GO" id="GO:0005886">
    <property type="term" value="C:plasma membrane"/>
    <property type="evidence" value="ECO:0007669"/>
    <property type="project" value="UniProtKB-SubCell"/>
</dbReference>
<protein>
    <submittedName>
        <fullName evidence="9">Uncharacterized protein</fullName>
    </submittedName>
</protein>
<feature type="transmembrane region" description="Helical" evidence="8">
    <location>
        <begin position="281"/>
        <end position="301"/>
    </location>
</feature>
<dbReference type="Proteomes" id="UP000317371">
    <property type="component" value="Unassembled WGS sequence"/>
</dbReference>
<keyword evidence="4" id="KW-0808">Transferase</keyword>